<feature type="signal peptide" evidence="1">
    <location>
        <begin position="1"/>
        <end position="21"/>
    </location>
</feature>
<keyword evidence="1" id="KW-0732">Signal</keyword>
<dbReference type="AlphaFoldDB" id="A0A7H0VDI5"/>
<evidence type="ECO:0000256" key="1">
    <source>
        <dbReference type="SAM" id="SignalP"/>
    </source>
</evidence>
<accession>A0A7H0VDI5</accession>
<proteinExistence type="predicted"/>
<dbReference type="Gene3D" id="2.40.128.130">
    <property type="entry name" value="Autotransporter beta-domain"/>
    <property type="match status" value="1"/>
</dbReference>
<dbReference type="InterPro" id="IPR011250">
    <property type="entry name" value="OMP/PagP_B-barrel"/>
</dbReference>
<dbReference type="EMBL" id="CP060139">
    <property type="protein sequence ID" value="QNR23783.1"/>
    <property type="molecule type" value="Genomic_DNA"/>
</dbReference>
<feature type="chain" id="PRO_5028889232" evidence="1">
    <location>
        <begin position="22"/>
        <end position="213"/>
    </location>
</feature>
<sequence>MKNTFLKILGLVCLSTYLLQAQNMVNYNLNGMVVQGEASGGSVVSDDIALGFGLGYDFPFANPRFEFAVKLDYLWINLDYIADENPTNISIMRGTMNQFSASGGLNIYLNNSHNVANLYQPFRPYMQILTGIIAQSNSLETSGNFNFPSVDGFLILPVVELGGGAKVRINPQWSLNFNIGFRTTFSDDIDGLIGSTASPDIMGILRMGVSKRL</sequence>
<dbReference type="InterPro" id="IPR036709">
    <property type="entry name" value="Autotransporte_beta_dom_sf"/>
</dbReference>
<gene>
    <name evidence="2" type="ORF">H4K34_15605</name>
</gene>
<evidence type="ECO:0000313" key="2">
    <source>
        <dbReference type="EMBL" id="QNR23783.1"/>
    </source>
</evidence>
<organism evidence="2 3">
    <name type="scientific">Croceimicrobium hydrocarbonivorans</name>
    <dbReference type="NCBI Taxonomy" id="2761580"/>
    <lineage>
        <taxon>Bacteria</taxon>
        <taxon>Pseudomonadati</taxon>
        <taxon>Bacteroidota</taxon>
        <taxon>Flavobacteriia</taxon>
        <taxon>Flavobacteriales</taxon>
        <taxon>Owenweeksiaceae</taxon>
        <taxon>Croceimicrobium</taxon>
    </lineage>
</organism>
<dbReference type="RefSeq" id="WP_210758317.1">
    <property type="nucleotide sequence ID" value="NZ_CP060139.1"/>
</dbReference>
<name>A0A7H0VDI5_9FLAO</name>
<reference evidence="2 3" key="1">
    <citation type="submission" date="2020-08" db="EMBL/GenBank/DDBJ databases">
        <title>Croceimicrobium hydrocarbonivorans gen. nov., sp. nov., a novel marine bacterium isolated from a bacterial consortium that degrades polyethylene terephthalate.</title>
        <authorList>
            <person name="Liu R."/>
        </authorList>
    </citation>
    <scope>NUCLEOTIDE SEQUENCE [LARGE SCALE GENOMIC DNA]</scope>
    <source>
        <strain evidence="2 3">A20-9</strain>
    </source>
</reference>
<dbReference type="KEGG" id="chyd:H4K34_15605"/>
<evidence type="ECO:0000313" key="3">
    <source>
        <dbReference type="Proteomes" id="UP000516305"/>
    </source>
</evidence>
<protein>
    <submittedName>
        <fullName evidence="2">Outer membrane beta-barrel protein</fullName>
    </submittedName>
</protein>
<dbReference type="Proteomes" id="UP000516305">
    <property type="component" value="Chromosome"/>
</dbReference>
<keyword evidence="3" id="KW-1185">Reference proteome</keyword>
<dbReference type="SUPFAM" id="SSF56925">
    <property type="entry name" value="OMPA-like"/>
    <property type="match status" value="1"/>
</dbReference>